<accession>A0A8J3NKS0</accession>
<evidence type="ECO:0000313" key="2">
    <source>
        <dbReference type="EMBL" id="GIF84312.1"/>
    </source>
</evidence>
<dbReference type="InterPro" id="IPR052552">
    <property type="entry name" value="YeaO-like"/>
</dbReference>
<dbReference type="Pfam" id="PF22752">
    <property type="entry name" value="DUF488-N3i"/>
    <property type="match status" value="1"/>
</dbReference>
<protein>
    <recommendedName>
        <fullName evidence="4">DUF488 family protein</fullName>
    </recommendedName>
</protein>
<comment type="caution">
    <text evidence="2">The sequence shown here is derived from an EMBL/GenBank/DDBJ whole genome shotgun (WGS) entry which is preliminary data.</text>
</comment>
<keyword evidence="3" id="KW-1185">Reference proteome</keyword>
<dbReference type="Proteomes" id="UP000601223">
    <property type="component" value="Unassembled WGS sequence"/>
</dbReference>
<dbReference type="EMBL" id="BONF01000036">
    <property type="protein sequence ID" value="GIF84312.1"/>
    <property type="molecule type" value="Genomic_DNA"/>
</dbReference>
<dbReference type="AlphaFoldDB" id="A0A8J3NKS0"/>
<evidence type="ECO:0000256" key="1">
    <source>
        <dbReference type="SAM" id="MobiDB-lite"/>
    </source>
</evidence>
<dbReference type="PANTHER" id="PTHR36849:SF1">
    <property type="entry name" value="CYTOPLASMIC PROTEIN"/>
    <property type="match status" value="1"/>
</dbReference>
<feature type="region of interest" description="Disordered" evidence="1">
    <location>
        <begin position="1"/>
        <end position="23"/>
    </location>
</feature>
<dbReference type="RefSeq" id="WP_203752403.1">
    <property type="nucleotide sequence ID" value="NZ_BONF01000036.1"/>
</dbReference>
<organism evidence="2 3">
    <name type="scientific">Catellatospora bangladeshensis</name>
    <dbReference type="NCBI Taxonomy" id="310355"/>
    <lineage>
        <taxon>Bacteria</taxon>
        <taxon>Bacillati</taxon>
        <taxon>Actinomycetota</taxon>
        <taxon>Actinomycetes</taxon>
        <taxon>Micromonosporales</taxon>
        <taxon>Micromonosporaceae</taxon>
        <taxon>Catellatospora</taxon>
    </lineage>
</organism>
<evidence type="ECO:0008006" key="4">
    <source>
        <dbReference type="Google" id="ProtNLM"/>
    </source>
</evidence>
<sequence>MPSRAAPASHLRMRRVYDEPSPDDGRRVLVDRLWPRGLAKEQARVDDWPKDLTPSTELRRWYHESPEDRHTEFVTRYEAELGAPAAQEALRELREHVRQGTVTLLTAVKDIPQSHLEVLARHLR</sequence>
<dbReference type="PANTHER" id="PTHR36849">
    <property type="entry name" value="CYTOPLASMIC PROTEIN-RELATED"/>
    <property type="match status" value="1"/>
</dbReference>
<reference evidence="2 3" key="1">
    <citation type="submission" date="2021-01" db="EMBL/GenBank/DDBJ databases">
        <title>Whole genome shotgun sequence of Catellatospora bangladeshensis NBRC 107357.</title>
        <authorList>
            <person name="Komaki H."/>
            <person name="Tamura T."/>
        </authorList>
    </citation>
    <scope>NUCLEOTIDE SEQUENCE [LARGE SCALE GENOMIC DNA]</scope>
    <source>
        <strain evidence="2 3">NBRC 107357</strain>
    </source>
</reference>
<proteinExistence type="predicted"/>
<name>A0A8J3NKS0_9ACTN</name>
<gene>
    <name evidence="2" type="ORF">Cba03nite_56610</name>
</gene>
<evidence type="ECO:0000313" key="3">
    <source>
        <dbReference type="Proteomes" id="UP000601223"/>
    </source>
</evidence>